<accession>A0A150WHV4</accession>
<dbReference type="Proteomes" id="UP000075320">
    <property type="component" value="Unassembled WGS sequence"/>
</dbReference>
<proteinExistence type="predicted"/>
<feature type="region of interest" description="Disordered" evidence="1">
    <location>
        <begin position="55"/>
        <end position="84"/>
    </location>
</feature>
<name>A0A150WHV4_BDEBC</name>
<dbReference type="RefSeq" id="WP_061836457.1">
    <property type="nucleotide sequence ID" value="NZ_LUKE01000005.1"/>
</dbReference>
<evidence type="ECO:0000256" key="1">
    <source>
        <dbReference type="SAM" id="MobiDB-lite"/>
    </source>
</evidence>
<evidence type="ECO:0000313" key="2">
    <source>
        <dbReference type="EMBL" id="KYG62496.1"/>
    </source>
</evidence>
<evidence type="ECO:0000313" key="3">
    <source>
        <dbReference type="Proteomes" id="UP000075320"/>
    </source>
</evidence>
<dbReference type="EMBL" id="LUKE01000005">
    <property type="protein sequence ID" value="KYG62496.1"/>
    <property type="molecule type" value="Genomic_DNA"/>
</dbReference>
<comment type="caution">
    <text evidence="2">The sequence shown here is derived from an EMBL/GenBank/DDBJ whole genome shotgun (WGS) entry which is preliminary data.</text>
</comment>
<protein>
    <submittedName>
        <fullName evidence="2">Uncharacterized protein</fullName>
    </submittedName>
</protein>
<organism evidence="2 3">
    <name type="scientific">Bdellovibrio bacteriovorus</name>
    <dbReference type="NCBI Taxonomy" id="959"/>
    <lineage>
        <taxon>Bacteria</taxon>
        <taxon>Pseudomonadati</taxon>
        <taxon>Bdellovibrionota</taxon>
        <taxon>Bdellovibrionia</taxon>
        <taxon>Bdellovibrionales</taxon>
        <taxon>Pseudobdellovibrionaceae</taxon>
        <taxon>Bdellovibrio</taxon>
    </lineage>
</organism>
<keyword evidence="3" id="KW-1185">Reference proteome</keyword>
<dbReference type="AlphaFoldDB" id="A0A150WHV4"/>
<gene>
    <name evidence="2" type="ORF">AZI86_16825</name>
</gene>
<sequence length="146" mass="16398">MTMNTLPPVAKSFFAFCKKCDADRYHVVLAHTTATSAKIKCEICGSQKTYSLPKAQTKTGKPLTGAAAKKREQTMNSRKSSHKNEYEMLMSNEGAATNTYNMKGKFEKNTKLQHPKFGLGFIKDAMSDKIEVVFEDEVRTLIHNRV</sequence>
<dbReference type="OrthoDB" id="129834at2"/>
<reference evidence="2 3" key="1">
    <citation type="submission" date="2016-03" db="EMBL/GenBank/DDBJ databases">
        <authorList>
            <person name="Ploux O."/>
        </authorList>
    </citation>
    <scope>NUCLEOTIDE SEQUENCE [LARGE SCALE GENOMIC DNA]</scope>
    <source>
        <strain evidence="2 3">R0</strain>
    </source>
</reference>